<dbReference type="Pfam" id="PF07992">
    <property type="entry name" value="Pyr_redox_2"/>
    <property type="match status" value="1"/>
</dbReference>
<dbReference type="EC" id="1.8.1.7" evidence="14"/>
<comment type="cofactor">
    <cofactor evidence="11">
        <name>FAD</name>
        <dbReference type="ChEBI" id="CHEBI:57692"/>
    </cofactor>
    <text evidence="11">Binds 1 FAD per subunit.</text>
</comment>
<dbReference type="GO" id="GO:0005829">
    <property type="term" value="C:cytosol"/>
    <property type="evidence" value="ECO:0007669"/>
    <property type="project" value="TreeGrafter"/>
</dbReference>
<feature type="domain" description="FAD/NAD(P)-binding" evidence="16">
    <location>
        <begin position="9"/>
        <end position="322"/>
    </location>
</feature>
<dbReference type="InterPro" id="IPR004099">
    <property type="entry name" value="Pyr_nucl-diS_OxRdtase_dimer"/>
</dbReference>
<feature type="disulfide bond" description="Redox-active" evidence="12">
    <location>
        <begin position="46"/>
        <end position="51"/>
    </location>
</feature>
<dbReference type="InterPro" id="IPR012999">
    <property type="entry name" value="Pyr_OxRdtase_I_AS"/>
</dbReference>
<dbReference type="InterPro" id="IPR023753">
    <property type="entry name" value="FAD/NAD-binding_dom"/>
</dbReference>
<keyword evidence="6 13" id="KW-0560">Oxidoreductase</keyword>
<dbReference type="PROSITE" id="PS00076">
    <property type="entry name" value="PYRIDINE_REDOX_1"/>
    <property type="match status" value="1"/>
</dbReference>
<dbReference type="GO" id="GO:0034599">
    <property type="term" value="P:cellular response to oxidative stress"/>
    <property type="evidence" value="ECO:0007669"/>
    <property type="project" value="TreeGrafter"/>
</dbReference>
<dbReference type="GO" id="GO:0045454">
    <property type="term" value="P:cell redox homeostasis"/>
    <property type="evidence" value="ECO:0007669"/>
    <property type="project" value="InterPro"/>
</dbReference>
<feature type="binding site" evidence="11">
    <location>
        <position position="307"/>
    </location>
    <ligand>
        <name>FAD</name>
        <dbReference type="ChEBI" id="CHEBI:57692"/>
    </ligand>
</feature>
<keyword evidence="11" id="KW-0520">NAD</keyword>
<evidence type="ECO:0000313" key="17">
    <source>
        <dbReference type="EMBL" id="QJQ33087.1"/>
    </source>
</evidence>
<evidence type="ECO:0000259" key="15">
    <source>
        <dbReference type="Pfam" id="PF02852"/>
    </source>
</evidence>
<dbReference type="GO" id="GO:0050661">
    <property type="term" value="F:NADP binding"/>
    <property type="evidence" value="ECO:0007669"/>
    <property type="project" value="InterPro"/>
</dbReference>
<dbReference type="RefSeq" id="WP_169946999.1">
    <property type="nucleotide sequence ID" value="NZ_CP053015.1"/>
</dbReference>
<gene>
    <name evidence="17" type="primary">gor</name>
    <name evidence="17" type="ORF">GV829_12095</name>
</gene>
<evidence type="ECO:0000256" key="6">
    <source>
        <dbReference type="ARBA" id="ARBA00023002"/>
    </source>
</evidence>
<name>A0A6M4AVB8_9SPHN</name>
<evidence type="ECO:0000256" key="5">
    <source>
        <dbReference type="ARBA" id="ARBA00022857"/>
    </source>
</evidence>
<comment type="similarity">
    <text evidence="1 13">Belongs to the class-I pyridine nucleotide-disulfide oxidoreductase family.</text>
</comment>
<dbReference type="InterPro" id="IPR001100">
    <property type="entry name" value="Pyr_nuc-diS_OxRdtase"/>
</dbReference>
<reference evidence="17 18" key="1">
    <citation type="submission" date="2020-01" db="EMBL/GenBank/DDBJ databases">
        <title>Sphingomonas sp. strain CSW-10.</title>
        <authorList>
            <person name="Chen W.-M."/>
        </authorList>
    </citation>
    <scope>NUCLEOTIDE SEQUENCE [LARGE SCALE GENOMIC DNA]</scope>
    <source>
        <strain evidence="17 18">CSW-10</strain>
    </source>
</reference>
<feature type="active site" description="Proton acceptor" evidence="10">
    <location>
        <position position="440"/>
    </location>
</feature>
<dbReference type="PRINTS" id="PR00411">
    <property type="entry name" value="PNDRDTASEI"/>
</dbReference>
<dbReference type="GO" id="GO:0004362">
    <property type="term" value="F:glutathione-disulfide reductase (NADPH) activity"/>
    <property type="evidence" value="ECO:0007669"/>
    <property type="project" value="UniProtKB-EC"/>
</dbReference>
<evidence type="ECO:0000256" key="7">
    <source>
        <dbReference type="ARBA" id="ARBA00023157"/>
    </source>
</evidence>
<comment type="subunit">
    <text evidence="2">Homodimer.</text>
</comment>
<dbReference type="KEGG" id="slan:GV829_12095"/>
<evidence type="ECO:0000256" key="2">
    <source>
        <dbReference type="ARBA" id="ARBA00011738"/>
    </source>
</evidence>
<dbReference type="NCBIfam" id="TIGR01424">
    <property type="entry name" value="gluta_reduc_2"/>
    <property type="match status" value="1"/>
</dbReference>
<feature type="domain" description="Pyridine nucleotide-disulphide oxidoreductase dimerisation" evidence="15">
    <location>
        <begin position="342"/>
        <end position="448"/>
    </location>
</feature>
<dbReference type="GO" id="GO:0006749">
    <property type="term" value="P:glutathione metabolic process"/>
    <property type="evidence" value="ECO:0007669"/>
    <property type="project" value="InterPro"/>
</dbReference>
<evidence type="ECO:0000256" key="12">
    <source>
        <dbReference type="PIRSR" id="PIRSR000350-4"/>
    </source>
</evidence>
<dbReference type="InterPro" id="IPR006324">
    <property type="entry name" value="GSHR"/>
</dbReference>
<evidence type="ECO:0000256" key="14">
    <source>
        <dbReference type="RuleBase" id="RU365040"/>
    </source>
</evidence>
<comment type="catalytic activity">
    <reaction evidence="9 14">
        <text>2 glutathione + NADP(+) = glutathione disulfide + NADPH + H(+)</text>
        <dbReference type="Rhea" id="RHEA:11740"/>
        <dbReference type="ChEBI" id="CHEBI:15378"/>
        <dbReference type="ChEBI" id="CHEBI:57783"/>
        <dbReference type="ChEBI" id="CHEBI:57925"/>
        <dbReference type="ChEBI" id="CHEBI:58297"/>
        <dbReference type="ChEBI" id="CHEBI:58349"/>
        <dbReference type="EC" id="1.8.1.7"/>
    </reaction>
</comment>
<evidence type="ECO:0000256" key="9">
    <source>
        <dbReference type="ARBA" id="ARBA00049142"/>
    </source>
</evidence>
<organism evidence="17 18">
    <name type="scientific">Sphingomonas lacunae</name>
    <dbReference type="NCBI Taxonomy" id="2698828"/>
    <lineage>
        <taxon>Bacteria</taxon>
        <taxon>Pseudomonadati</taxon>
        <taxon>Pseudomonadota</taxon>
        <taxon>Alphaproteobacteria</taxon>
        <taxon>Sphingomonadales</taxon>
        <taxon>Sphingomonadaceae</taxon>
        <taxon>Sphingomonas</taxon>
    </lineage>
</organism>
<evidence type="ECO:0000256" key="3">
    <source>
        <dbReference type="ARBA" id="ARBA00022630"/>
    </source>
</evidence>
<dbReference type="SUPFAM" id="SSF55424">
    <property type="entry name" value="FAD/NAD-linked reductases, dimerisation (C-terminal) domain"/>
    <property type="match status" value="1"/>
</dbReference>
<dbReference type="InterPro" id="IPR016156">
    <property type="entry name" value="FAD/NAD-linked_Rdtase_dimer_sf"/>
</dbReference>
<dbReference type="PANTHER" id="PTHR42737:SF2">
    <property type="entry name" value="GLUTATHIONE REDUCTASE"/>
    <property type="match status" value="1"/>
</dbReference>
<dbReference type="Proteomes" id="UP000503018">
    <property type="component" value="Chromosome"/>
</dbReference>
<dbReference type="Gene3D" id="3.30.390.30">
    <property type="match status" value="1"/>
</dbReference>
<keyword evidence="18" id="KW-1185">Reference proteome</keyword>
<evidence type="ECO:0000313" key="18">
    <source>
        <dbReference type="Proteomes" id="UP000503018"/>
    </source>
</evidence>
<dbReference type="PIRSF" id="PIRSF000350">
    <property type="entry name" value="Mercury_reductase_MerA"/>
    <property type="match status" value="1"/>
</dbReference>
<evidence type="ECO:0000256" key="8">
    <source>
        <dbReference type="ARBA" id="ARBA00023284"/>
    </source>
</evidence>
<proteinExistence type="inferred from homology"/>
<dbReference type="InterPro" id="IPR046952">
    <property type="entry name" value="GSHR/TRXR-like"/>
</dbReference>
<evidence type="ECO:0000259" key="16">
    <source>
        <dbReference type="Pfam" id="PF07992"/>
    </source>
</evidence>
<protein>
    <recommendedName>
        <fullName evidence="14">Glutathione reductase</fullName>
        <shortName evidence="14">GRase</shortName>
        <ecNumber evidence="14">1.8.1.7</ecNumber>
    </recommendedName>
</protein>
<feature type="binding site" evidence="11">
    <location>
        <begin position="178"/>
        <end position="185"/>
    </location>
    <ligand>
        <name>NAD(+)</name>
        <dbReference type="ChEBI" id="CHEBI:57540"/>
    </ligand>
</feature>
<dbReference type="PANTHER" id="PTHR42737">
    <property type="entry name" value="GLUTATHIONE REDUCTASE"/>
    <property type="match status" value="1"/>
</dbReference>
<dbReference type="Gene3D" id="3.50.50.60">
    <property type="entry name" value="FAD/NAD(P)-binding domain"/>
    <property type="match status" value="2"/>
</dbReference>
<sequence length="451" mass="48311">MTDPASYDYDLFVIGAGSGGVRAARIASGHGARVAIAEEHRVGGTCVIRGCVPKKLLVYGSHFAEDLKDAQAFGWTVGETSFSWPALRDSVLNEVTRLEGIYGQTLANNNVTVFKSLAKLVGPHEIELADGQRITAGHILIATGGWPVRPDVPGAEHGITSNEVFHLETFPKRVVIAGGGYIANEFAGIFNEFGAQVTVVNRSDAILRGYDEQIRDRLLQISMAKGIQFRFNCPFEHIEKQADGSLSIRLAGADPIEADLLLFATGRAPRSQGLGLEAVGVELAANGAVKVDDYSQTSVEHIYAVGDVTDRVQLTPVAIREGHAFADTVFGGRPVKVDHSTIPMAVFSHPPIAGVGLTEAQARNQLGSVKIFTSDFRPMKNVLADRNERALYKMVVNAANDQVVGLHMIGPDSAEILQAAAIAVKAGLTKAQFDETIALHPTMAEELVLLK</sequence>
<evidence type="ECO:0000256" key="11">
    <source>
        <dbReference type="PIRSR" id="PIRSR000350-3"/>
    </source>
</evidence>
<dbReference type="SUPFAM" id="SSF51905">
    <property type="entry name" value="FAD/NAD(P)-binding domain"/>
    <property type="match status" value="1"/>
</dbReference>
<feature type="binding site" evidence="11">
    <location>
        <position position="266"/>
    </location>
    <ligand>
        <name>NAD(+)</name>
        <dbReference type="ChEBI" id="CHEBI:57540"/>
    </ligand>
</feature>
<keyword evidence="4 11" id="KW-0274">FAD</keyword>
<accession>A0A6M4AVB8</accession>
<dbReference type="PRINTS" id="PR00368">
    <property type="entry name" value="FADPNR"/>
</dbReference>
<evidence type="ECO:0000256" key="4">
    <source>
        <dbReference type="ARBA" id="ARBA00022827"/>
    </source>
</evidence>
<dbReference type="EMBL" id="CP053015">
    <property type="protein sequence ID" value="QJQ33087.1"/>
    <property type="molecule type" value="Genomic_DNA"/>
</dbReference>
<evidence type="ECO:0000256" key="10">
    <source>
        <dbReference type="PIRSR" id="PIRSR000350-2"/>
    </source>
</evidence>
<keyword evidence="7" id="KW-1015">Disulfide bond</keyword>
<keyword evidence="8 13" id="KW-0676">Redox-active center</keyword>
<keyword evidence="11" id="KW-0547">Nucleotide-binding</keyword>
<dbReference type="Pfam" id="PF02852">
    <property type="entry name" value="Pyr_redox_dim"/>
    <property type="match status" value="1"/>
</dbReference>
<dbReference type="GO" id="GO:0050660">
    <property type="term" value="F:flavin adenine dinucleotide binding"/>
    <property type="evidence" value="ECO:0007669"/>
    <property type="project" value="InterPro"/>
</dbReference>
<keyword evidence="3 13" id="KW-0285">Flavoprotein</keyword>
<evidence type="ECO:0000256" key="1">
    <source>
        <dbReference type="ARBA" id="ARBA00007532"/>
    </source>
</evidence>
<evidence type="ECO:0000256" key="13">
    <source>
        <dbReference type="RuleBase" id="RU003691"/>
    </source>
</evidence>
<keyword evidence="5 14" id="KW-0521">NADP</keyword>
<dbReference type="NCBIfam" id="NF004776">
    <property type="entry name" value="PRK06116.1"/>
    <property type="match status" value="1"/>
</dbReference>
<dbReference type="AlphaFoldDB" id="A0A6M4AVB8"/>
<dbReference type="InterPro" id="IPR036188">
    <property type="entry name" value="FAD/NAD-bd_sf"/>
</dbReference>
<feature type="binding site" evidence="11">
    <location>
        <position position="55"/>
    </location>
    <ligand>
        <name>FAD</name>
        <dbReference type="ChEBI" id="CHEBI:57692"/>
    </ligand>
</feature>
<comment type="function">
    <text evidence="14">Catalyzes the reduction of glutathione disulfide (GSSG) to reduced glutathione (GSH).</text>
</comment>